<evidence type="ECO:0000313" key="2">
    <source>
        <dbReference type="Proteomes" id="UP000800200"/>
    </source>
</evidence>
<keyword evidence="2" id="KW-1185">Reference proteome</keyword>
<dbReference type="OrthoDB" id="3562657at2759"/>
<dbReference type="AlphaFoldDB" id="A0A6A6D8K8"/>
<gene>
    <name evidence="1" type="ORF">K469DRAFT_683414</name>
</gene>
<name>A0A6A6D8K8_9PEZI</name>
<reference evidence="1" key="1">
    <citation type="journal article" date="2020" name="Stud. Mycol.">
        <title>101 Dothideomycetes genomes: a test case for predicting lifestyles and emergence of pathogens.</title>
        <authorList>
            <person name="Haridas S."/>
            <person name="Albert R."/>
            <person name="Binder M."/>
            <person name="Bloem J."/>
            <person name="Labutti K."/>
            <person name="Salamov A."/>
            <person name="Andreopoulos B."/>
            <person name="Baker S."/>
            <person name="Barry K."/>
            <person name="Bills G."/>
            <person name="Bluhm B."/>
            <person name="Cannon C."/>
            <person name="Castanera R."/>
            <person name="Culley D."/>
            <person name="Daum C."/>
            <person name="Ezra D."/>
            <person name="Gonzalez J."/>
            <person name="Henrissat B."/>
            <person name="Kuo A."/>
            <person name="Liang C."/>
            <person name="Lipzen A."/>
            <person name="Lutzoni F."/>
            <person name="Magnuson J."/>
            <person name="Mondo S."/>
            <person name="Nolan M."/>
            <person name="Ohm R."/>
            <person name="Pangilinan J."/>
            <person name="Park H.-J."/>
            <person name="Ramirez L."/>
            <person name="Alfaro M."/>
            <person name="Sun H."/>
            <person name="Tritt A."/>
            <person name="Yoshinaga Y."/>
            <person name="Zwiers L.-H."/>
            <person name="Turgeon B."/>
            <person name="Goodwin S."/>
            <person name="Spatafora J."/>
            <person name="Crous P."/>
            <person name="Grigoriev I."/>
        </authorList>
    </citation>
    <scope>NUCLEOTIDE SEQUENCE</scope>
    <source>
        <strain evidence="1">CBS 207.26</strain>
    </source>
</reference>
<dbReference type="Proteomes" id="UP000800200">
    <property type="component" value="Unassembled WGS sequence"/>
</dbReference>
<sequence length="119" mass="13653">MTYQITNLIHCHVPEGLSIVTATMRYSACTRESQMLLNADWTSSLLSDVASHGTDHLNDGEDEEYENRKKCPGEYRTHAAGSGQQLSRGDMRFRKRTRVPWLESDGLRLLAYRKDMDME</sequence>
<accession>A0A6A6D8K8</accession>
<evidence type="ECO:0000313" key="1">
    <source>
        <dbReference type="EMBL" id="KAF2175854.1"/>
    </source>
</evidence>
<protein>
    <submittedName>
        <fullName evidence="1">Uncharacterized protein</fullName>
    </submittedName>
</protein>
<proteinExistence type="predicted"/>
<organism evidence="1 2">
    <name type="scientific">Zopfia rhizophila CBS 207.26</name>
    <dbReference type="NCBI Taxonomy" id="1314779"/>
    <lineage>
        <taxon>Eukaryota</taxon>
        <taxon>Fungi</taxon>
        <taxon>Dikarya</taxon>
        <taxon>Ascomycota</taxon>
        <taxon>Pezizomycotina</taxon>
        <taxon>Dothideomycetes</taxon>
        <taxon>Dothideomycetes incertae sedis</taxon>
        <taxon>Zopfiaceae</taxon>
        <taxon>Zopfia</taxon>
    </lineage>
</organism>
<dbReference type="EMBL" id="ML994723">
    <property type="protein sequence ID" value="KAF2175854.1"/>
    <property type="molecule type" value="Genomic_DNA"/>
</dbReference>